<organism evidence="1 2">
    <name type="scientific">Lentithecium fluviatile CBS 122367</name>
    <dbReference type="NCBI Taxonomy" id="1168545"/>
    <lineage>
        <taxon>Eukaryota</taxon>
        <taxon>Fungi</taxon>
        <taxon>Dikarya</taxon>
        <taxon>Ascomycota</taxon>
        <taxon>Pezizomycotina</taxon>
        <taxon>Dothideomycetes</taxon>
        <taxon>Pleosporomycetidae</taxon>
        <taxon>Pleosporales</taxon>
        <taxon>Massarineae</taxon>
        <taxon>Lentitheciaceae</taxon>
        <taxon>Lentithecium</taxon>
    </lineage>
</organism>
<proteinExistence type="predicted"/>
<reference evidence="1" key="1">
    <citation type="journal article" date="2020" name="Stud. Mycol.">
        <title>101 Dothideomycetes genomes: a test case for predicting lifestyles and emergence of pathogens.</title>
        <authorList>
            <person name="Haridas S."/>
            <person name="Albert R."/>
            <person name="Binder M."/>
            <person name="Bloem J."/>
            <person name="Labutti K."/>
            <person name="Salamov A."/>
            <person name="Andreopoulos B."/>
            <person name="Baker S."/>
            <person name="Barry K."/>
            <person name="Bills G."/>
            <person name="Bluhm B."/>
            <person name="Cannon C."/>
            <person name="Castanera R."/>
            <person name="Culley D."/>
            <person name="Daum C."/>
            <person name="Ezra D."/>
            <person name="Gonzalez J."/>
            <person name="Henrissat B."/>
            <person name="Kuo A."/>
            <person name="Liang C."/>
            <person name="Lipzen A."/>
            <person name="Lutzoni F."/>
            <person name="Magnuson J."/>
            <person name="Mondo S."/>
            <person name="Nolan M."/>
            <person name="Ohm R."/>
            <person name="Pangilinan J."/>
            <person name="Park H.-J."/>
            <person name="Ramirez L."/>
            <person name="Alfaro M."/>
            <person name="Sun H."/>
            <person name="Tritt A."/>
            <person name="Yoshinaga Y."/>
            <person name="Zwiers L.-H."/>
            <person name="Turgeon B."/>
            <person name="Goodwin S."/>
            <person name="Spatafora J."/>
            <person name="Crous P."/>
            <person name="Grigoriev I."/>
        </authorList>
    </citation>
    <scope>NUCLEOTIDE SEQUENCE</scope>
    <source>
        <strain evidence="1">CBS 122367</strain>
    </source>
</reference>
<evidence type="ECO:0000313" key="2">
    <source>
        <dbReference type="Proteomes" id="UP000799291"/>
    </source>
</evidence>
<gene>
    <name evidence="1" type="ORF">K458DRAFT_426204</name>
</gene>
<dbReference type="Proteomes" id="UP000799291">
    <property type="component" value="Unassembled WGS sequence"/>
</dbReference>
<evidence type="ECO:0000313" key="1">
    <source>
        <dbReference type="EMBL" id="KAF2690759.1"/>
    </source>
</evidence>
<sequence>MVSNLIFEPIDNGLWHDLRWANLDIFQSADDFSVVTALAQTAHIFYHTWRENPTSICQAVASRIFSNLTDAERLLDMQEEAEAVSPSQDGREQKSIIRAKRLLFNARCASAAGDSWVSLCQIHECFDRGVDPHMRPSELARFEHAFYCVWTIGVMGRAPHLQDQTSAFLDECSPRELCRLDELATWATYFNENDFGSLGLDLHDDVWKAGCDLVSKRWKVCQDGRHGIAAPDYTPLNFFAFFDNTQRYLDLIQDE</sequence>
<name>A0A6G1JKS8_9PLEO</name>
<keyword evidence="2" id="KW-1185">Reference proteome</keyword>
<dbReference type="EMBL" id="MU005570">
    <property type="protein sequence ID" value="KAF2690759.1"/>
    <property type="molecule type" value="Genomic_DNA"/>
</dbReference>
<dbReference type="OrthoDB" id="5365320at2759"/>
<accession>A0A6G1JKS8</accession>
<protein>
    <submittedName>
        <fullName evidence="1">Uncharacterized protein</fullName>
    </submittedName>
</protein>
<dbReference type="AlphaFoldDB" id="A0A6G1JKS8"/>